<dbReference type="PANTHER" id="PTHR13932">
    <property type="entry name" value="COPROPORPHYRINIGEN III OXIDASE"/>
    <property type="match status" value="1"/>
</dbReference>
<accession>A0AAN8GDT8</accession>
<dbReference type="SMART" id="SM00729">
    <property type="entry name" value="Elp3"/>
    <property type="match status" value="1"/>
</dbReference>
<dbReference type="InterPro" id="IPR034505">
    <property type="entry name" value="Coproporphyrinogen-III_oxidase"/>
</dbReference>
<dbReference type="Gene3D" id="3.20.20.70">
    <property type="entry name" value="Aldolase class I"/>
    <property type="match status" value="1"/>
</dbReference>
<dbReference type="SFLD" id="SFLDG01065">
    <property type="entry name" value="anaerobic_coproporphyrinogen-I"/>
    <property type="match status" value="1"/>
</dbReference>
<evidence type="ECO:0000256" key="10">
    <source>
        <dbReference type="ARBA" id="ARBA00045130"/>
    </source>
</evidence>
<comment type="similarity">
    <text evidence="1">Belongs to the anaerobic coproporphyrinogen-III oxidase family. HemW subfamily.</text>
</comment>
<keyword evidence="6" id="KW-0408">Iron</keyword>
<dbReference type="SFLD" id="SFLDF00288">
    <property type="entry name" value="HemN-like__clustered_with_nucl"/>
    <property type="match status" value="1"/>
</dbReference>
<comment type="function">
    <text evidence="10">May be a heme chaperone, appears to bind heme. Homologous bacterial proteins do not have oxygen-independent coproporphyrinogen-III oxidase activity. Binds 1 [4Fe-4S] cluster. The cluster is coordinated with 3 cysteines and an exchangeable S-adenosyl-L-methionine.</text>
</comment>
<dbReference type="InterPro" id="IPR007197">
    <property type="entry name" value="rSAM"/>
</dbReference>
<name>A0AAN8GDT8_PATCE</name>
<dbReference type="InterPro" id="IPR006638">
    <property type="entry name" value="Elp3/MiaA/NifB-like_rSAM"/>
</dbReference>
<dbReference type="AlphaFoldDB" id="A0AAN8GDT8"/>
<dbReference type="GO" id="GO:0005739">
    <property type="term" value="C:mitochondrion"/>
    <property type="evidence" value="ECO:0007669"/>
    <property type="project" value="TreeGrafter"/>
</dbReference>
<feature type="domain" description="Radical SAM core" evidence="11">
    <location>
        <begin position="38"/>
        <end position="274"/>
    </location>
</feature>
<evidence type="ECO:0000313" key="12">
    <source>
        <dbReference type="EMBL" id="KAK6169116.1"/>
    </source>
</evidence>
<evidence type="ECO:0000256" key="8">
    <source>
        <dbReference type="ARBA" id="ARBA00023186"/>
    </source>
</evidence>
<dbReference type="Pfam" id="PF06969">
    <property type="entry name" value="HemN_C"/>
    <property type="match status" value="1"/>
</dbReference>
<evidence type="ECO:0000256" key="4">
    <source>
        <dbReference type="ARBA" id="ARBA00022691"/>
    </source>
</evidence>
<keyword evidence="3" id="KW-0349">Heme</keyword>
<evidence type="ECO:0000256" key="3">
    <source>
        <dbReference type="ARBA" id="ARBA00022617"/>
    </source>
</evidence>
<dbReference type="InterPro" id="IPR010723">
    <property type="entry name" value="HemN_C"/>
</dbReference>
<dbReference type="SFLD" id="SFLDS00029">
    <property type="entry name" value="Radical_SAM"/>
    <property type="match status" value="1"/>
</dbReference>
<dbReference type="CDD" id="cd01335">
    <property type="entry name" value="Radical_SAM"/>
    <property type="match status" value="1"/>
</dbReference>
<dbReference type="InterPro" id="IPR013785">
    <property type="entry name" value="Aldolase_TIM"/>
</dbReference>
<evidence type="ECO:0000313" key="13">
    <source>
        <dbReference type="Proteomes" id="UP001347796"/>
    </source>
</evidence>
<keyword evidence="5" id="KW-0479">Metal-binding</keyword>
<proteinExistence type="inferred from homology"/>
<sequence length="440" mass="50624">MICFKVCRRLTLFKKRFYDVKISYSQFENVDSFKLSLDEDKKHAALYVHWPYCRKRCPYCNFNKYINEDVDEERMKNCLTKELDTLLEKSCINKLTTVFFGGGTPSLASPDTVKAVIDKAKSQGNLEQDAEITIEVNPTDIEANKLRAFKDAGVNRISVGLQCLNQNDLVFLGRDHTVEEGLRCLSEAKSLLPGRVSVDLIFGRPQQTKETWKQELKQLLSVCDNHISLYQLTPERGTTLFKQIQEQNVLLPSTEEMADLYKIAVEYLHNNGYEHYEVSNFAKEASYSHHNLIYWTGGEYIGIGPGAHGRLWMYNADEERYVREARTQTLEPPNWMAEVEKYGHATRRIIKQNTHDRAIELLMTSLRTKWGLSNQVWRKVYPVGLFQLYGSSETFNFLQSPDFLQLDKRGLRATEKGLAVLDSLIVELVSILNQNSSSSK</sequence>
<evidence type="ECO:0000259" key="11">
    <source>
        <dbReference type="PROSITE" id="PS51918"/>
    </source>
</evidence>
<dbReference type="Proteomes" id="UP001347796">
    <property type="component" value="Unassembled WGS sequence"/>
</dbReference>
<keyword evidence="8" id="KW-0143">Chaperone</keyword>
<dbReference type="GO" id="GO:0046872">
    <property type="term" value="F:metal ion binding"/>
    <property type="evidence" value="ECO:0007669"/>
    <property type="project" value="UniProtKB-KW"/>
</dbReference>
<evidence type="ECO:0000256" key="9">
    <source>
        <dbReference type="ARBA" id="ARBA00033094"/>
    </source>
</evidence>
<evidence type="ECO:0000256" key="7">
    <source>
        <dbReference type="ARBA" id="ARBA00023014"/>
    </source>
</evidence>
<gene>
    <name evidence="12" type="ORF">SNE40_020230</name>
</gene>
<evidence type="ECO:0000256" key="6">
    <source>
        <dbReference type="ARBA" id="ARBA00023004"/>
    </source>
</evidence>
<dbReference type="GO" id="GO:0051539">
    <property type="term" value="F:4 iron, 4 sulfur cluster binding"/>
    <property type="evidence" value="ECO:0007669"/>
    <property type="project" value="InterPro"/>
</dbReference>
<comment type="caution">
    <text evidence="12">The sequence shown here is derived from an EMBL/GenBank/DDBJ whole genome shotgun (WGS) entry which is preliminary data.</text>
</comment>
<dbReference type="SFLD" id="SFLDF00562">
    <property type="entry name" value="HemN-like__clustered_with_heat"/>
    <property type="match status" value="1"/>
</dbReference>
<evidence type="ECO:0000256" key="5">
    <source>
        <dbReference type="ARBA" id="ARBA00022723"/>
    </source>
</evidence>
<evidence type="ECO:0000256" key="2">
    <source>
        <dbReference type="ARBA" id="ARBA00014678"/>
    </source>
</evidence>
<dbReference type="InterPro" id="IPR058240">
    <property type="entry name" value="rSAM_sf"/>
</dbReference>
<dbReference type="SUPFAM" id="SSF102114">
    <property type="entry name" value="Radical SAM enzymes"/>
    <property type="match status" value="1"/>
</dbReference>
<keyword evidence="7" id="KW-0411">Iron-sulfur</keyword>
<dbReference type="EMBL" id="JAZGQO010000015">
    <property type="protein sequence ID" value="KAK6169116.1"/>
    <property type="molecule type" value="Genomic_DNA"/>
</dbReference>
<dbReference type="GO" id="GO:0006779">
    <property type="term" value="P:porphyrin-containing compound biosynthetic process"/>
    <property type="evidence" value="ECO:0007669"/>
    <property type="project" value="InterPro"/>
</dbReference>
<dbReference type="PANTHER" id="PTHR13932:SF5">
    <property type="entry name" value="RADICAL S-ADENOSYL METHIONINE DOMAIN-CONTAINING PROTEIN 1, MITOCHONDRIAL"/>
    <property type="match status" value="1"/>
</dbReference>
<protein>
    <recommendedName>
        <fullName evidence="2">Radical S-adenosyl methionine domain-containing protein 1, mitochondrial</fullName>
    </recommendedName>
    <alternativeName>
        <fullName evidence="9">Putative heme chaperone</fullName>
    </alternativeName>
</protein>
<dbReference type="Pfam" id="PF04055">
    <property type="entry name" value="Radical_SAM"/>
    <property type="match status" value="1"/>
</dbReference>
<dbReference type="Gene3D" id="3.30.750.200">
    <property type="match status" value="1"/>
</dbReference>
<organism evidence="12 13">
    <name type="scientific">Patella caerulea</name>
    <name type="common">Rayed Mediterranean limpet</name>
    <dbReference type="NCBI Taxonomy" id="87958"/>
    <lineage>
        <taxon>Eukaryota</taxon>
        <taxon>Metazoa</taxon>
        <taxon>Spiralia</taxon>
        <taxon>Lophotrochozoa</taxon>
        <taxon>Mollusca</taxon>
        <taxon>Gastropoda</taxon>
        <taxon>Patellogastropoda</taxon>
        <taxon>Patelloidea</taxon>
        <taxon>Patellidae</taxon>
        <taxon>Patella</taxon>
    </lineage>
</organism>
<reference evidence="12 13" key="1">
    <citation type="submission" date="2024-01" db="EMBL/GenBank/DDBJ databases">
        <title>The genome of the rayed Mediterranean limpet Patella caerulea (Linnaeus, 1758).</title>
        <authorList>
            <person name="Anh-Thu Weber A."/>
            <person name="Halstead-Nussloch G."/>
        </authorList>
    </citation>
    <scope>NUCLEOTIDE SEQUENCE [LARGE SCALE GENOMIC DNA]</scope>
    <source>
        <strain evidence="12">AATW-2023a</strain>
        <tissue evidence="12">Whole specimen</tissue>
    </source>
</reference>
<keyword evidence="13" id="KW-1185">Reference proteome</keyword>
<dbReference type="InterPro" id="IPR004559">
    <property type="entry name" value="HemW-like"/>
</dbReference>
<evidence type="ECO:0000256" key="1">
    <source>
        <dbReference type="ARBA" id="ARBA00006100"/>
    </source>
</evidence>
<dbReference type="GO" id="GO:0004109">
    <property type="term" value="F:coproporphyrinogen oxidase activity"/>
    <property type="evidence" value="ECO:0007669"/>
    <property type="project" value="InterPro"/>
</dbReference>
<keyword evidence="4" id="KW-0949">S-adenosyl-L-methionine</keyword>
<dbReference type="NCBIfam" id="TIGR00539">
    <property type="entry name" value="hemN_rel"/>
    <property type="match status" value="1"/>
</dbReference>
<dbReference type="PROSITE" id="PS51918">
    <property type="entry name" value="RADICAL_SAM"/>
    <property type="match status" value="1"/>
</dbReference>